<dbReference type="Proteomes" id="UP001219349">
    <property type="component" value="Chromosome"/>
</dbReference>
<gene>
    <name evidence="2" type="ORF">JHX87_16445</name>
</gene>
<proteinExistence type="predicted"/>
<dbReference type="RefSeq" id="WP_271883742.1">
    <property type="nucleotide sequence ID" value="NZ_CP067136.1"/>
</dbReference>
<evidence type="ECO:0000313" key="2">
    <source>
        <dbReference type="EMBL" id="WCR07028.1"/>
    </source>
</evidence>
<feature type="domain" description="Glycosyltransferase 61 catalytic" evidence="1">
    <location>
        <begin position="84"/>
        <end position="250"/>
    </location>
</feature>
<sequence>MSEPLPDEGWSREIVTIKNAIICPVTQAVQRPAMGVYSEEGGDCLHASLWRGGTRMTLGGSPDVKPVMRLPGRHMWGGLFYGHFGHFIVETMSRCWAFKREKYDSIIFVPKHAGLNRFKVAYRQDYWDLLGLDAEVTLAPEPIEVEELIVPGQGFGLGKIAKGTPEYQQTMHELTDRIETDPPRKIYISRAKFSGRGGVIAEQAIEENMVRNGYTPLYPEKIPLVDQLRYYKSATHIVGIDSSAFHIAGMTADPSKKFAFILRRENNAHEWIALQLEGMTGRQPVVINALTAHWMDKEHRHTNHHSWGELDHELLAQQLAENGFIDSAAGWIAPTEDAVQASIDYAIDRDRGNGLERRLSKRVQAL</sequence>
<organism evidence="2 3">
    <name type="scientific">Paracoccus fistulariae</name>
    <dbReference type="NCBI Taxonomy" id="658446"/>
    <lineage>
        <taxon>Bacteria</taxon>
        <taxon>Pseudomonadati</taxon>
        <taxon>Pseudomonadota</taxon>
        <taxon>Alphaproteobacteria</taxon>
        <taxon>Rhodobacterales</taxon>
        <taxon>Paracoccaceae</taxon>
        <taxon>Paracoccus</taxon>
    </lineage>
</organism>
<name>A0ABY7SKF2_9RHOB</name>
<dbReference type="Pfam" id="PF04577">
    <property type="entry name" value="Glyco_transf_61"/>
    <property type="match status" value="1"/>
</dbReference>
<keyword evidence="3" id="KW-1185">Reference proteome</keyword>
<evidence type="ECO:0000313" key="3">
    <source>
        <dbReference type="Proteomes" id="UP001219349"/>
    </source>
</evidence>
<dbReference type="EMBL" id="CP067136">
    <property type="protein sequence ID" value="WCR07028.1"/>
    <property type="molecule type" value="Genomic_DNA"/>
</dbReference>
<accession>A0ABY7SKF2</accession>
<protein>
    <submittedName>
        <fullName evidence="2">Glycosyltransferase family 61 protein</fullName>
    </submittedName>
</protein>
<dbReference type="InterPro" id="IPR049625">
    <property type="entry name" value="Glyco_transf_61_cat"/>
</dbReference>
<evidence type="ECO:0000259" key="1">
    <source>
        <dbReference type="Pfam" id="PF04577"/>
    </source>
</evidence>
<reference evidence="2 3" key="1">
    <citation type="submission" date="2021-01" db="EMBL/GenBank/DDBJ databases">
        <title>Biogeographic distribution of Paracoccus.</title>
        <authorList>
            <person name="Hollensteiner J."/>
            <person name="Leineberger J."/>
            <person name="Brinkhoff T."/>
            <person name="Daniel R."/>
        </authorList>
    </citation>
    <scope>NUCLEOTIDE SEQUENCE [LARGE SCALE GENOMIC DNA]</scope>
    <source>
        <strain evidence="2 3">KCTC 22803</strain>
    </source>
</reference>